<name>A0ABS7A9C9_9PROT</name>
<organism evidence="3 4">
    <name type="scientific">Roseomonas alba</name>
    <dbReference type="NCBI Taxonomy" id="2846776"/>
    <lineage>
        <taxon>Bacteria</taxon>
        <taxon>Pseudomonadati</taxon>
        <taxon>Pseudomonadota</taxon>
        <taxon>Alphaproteobacteria</taxon>
        <taxon>Acetobacterales</taxon>
        <taxon>Roseomonadaceae</taxon>
        <taxon>Roseomonas</taxon>
    </lineage>
</organism>
<dbReference type="InterPro" id="IPR045599">
    <property type="entry name" value="DUF6456"/>
</dbReference>
<accession>A0ABS7A9C9</accession>
<comment type="caution">
    <text evidence="3">The sequence shown here is derived from an EMBL/GenBank/DDBJ whole genome shotgun (WGS) entry which is preliminary data.</text>
</comment>
<feature type="region of interest" description="Disordered" evidence="1">
    <location>
        <begin position="1"/>
        <end position="21"/>
    </location>
</feature>
<dbReference type="EMBL" id="JAHYBZ010000004">
    <property type="protein sequence ID" value="MBW6398908.1"/>
    <property type="molecule type" value="Genomic_DNA"/>
</dbReference>
<dbReference type="Proteomes" id="UP001196565">
    <property type="component" value="Unassembled WGS sequence"/>
</dbReference>
<evidence type="ECO:0000313" key="4">
    <source>
        <dbReference type="Proteomes" id="UP001196565"/>
    </source>
</evidence>
<feature type="domain" description="DUF6456" evidence="2">
    <location>
        <begin position="64"/>
        <end position="178"/>
    </location>
</feature>
<evidence type="ECO:0000256" key="1">
    <source>
        <dbReference type="SAM" id="MobiDB-lite"/>
    </source>
</evidence>
<gene>
    <name evidence="3" type="ORF">KPL78_13675</name>
</gene>
<evidence type="ECO:0000259" key="2">
    <source>
        <dbReference type="Pfam" id="PF20057"/>
    </source>
</evidence>
<sequence length="184" mass="19763">MVAKRKRRKTPNNTAEDIGRPSRWRLQHGGFTEGVREADPETGGPVVHRYAIDTLGVMLNNGTITREMHDAGAIFRRQFRAAALDTLRAMPLIRVHGGRSVDTTTEQQFQAREKVAAAIDALGGPASPAGACVWHVVGLESSITEWARRSGWGGRPIGHAQGQGVLVSALGVLAAHYGLTRVAA</sequence>
<reference evidence="3 4" key="1">
    <citation type="submission" date="2021-07" db="EMBL/GenBank/DDBJ databases">
        <authorList>
            <person name="So Y."/>
        </authorList>
    </citation>
    <scope>NUCLEOTIDE SEQUENCE [LARGE SCALE GENOMIC DNA]</scope>
    <source>
        <strain evidence="3 4">HJA6</strain>
    </source>
</reference>
<evidence type="ECO:0000313" key="3">
    <source>
        <dbReference type="EMBL" id="MBW6398908.1"/>
    </source>
</evidence>
<dbReference type="RefSeq" id="WP_219763503.1">
    <property type="nucleotide sequence ID" value="NZ_JAHYBZ010000004.1"/>
</dbReference>
<protein>
    <recommendedName>
        <fullName evidence="2">DUF6456 domain-containing protein</fullName>
    </recommendedName>
</protein>
<feature type="compositionally biased region" description="Basic residues" evidence="1">
    <location>
        <begin position="1"/>
        <end position="10"/>
    </location>
</feature>
<proteinExistence type="predicted"/>
<keyword evidence="4" id="KW-1185">Reference proteome</keyword>
<dbReference type="Pfam" id="PF20057">
    <property type="entry name" value="DUF6456"/>
    <property type="match status" value="1"/>
</dbReference>